<name>A0ABN9HJN7_9NEOB</name>
<keyword evidence="2" id="KW-1185">Reference proteome</keyword>
<evidence type="ECO:0000313" key="1">
    <source>
        <dbReference type="EMBL" id="CAI9621699.1"/>
    </source>
</evidence>
<evidence type="ECO:0000313" key="2">
    <source>
        <dbReference type="Proteomes" id="UP001162483"/>
    </source>
</evidence>
<dbReference type="EMBL" id="CATNWA010021197">
    <property type="protein sequence ID" value="CAI9621699.1"/>
    <property type="molecule type" value="Genomic_DNA"/>
</dbReference>
<accession>A0ABN9HJN7</accession>
<reference evidence="1" key="1">
    <citation type="submission" date="2023-05" db="EMBL/GenBank/DDBJ databases">
        <authorList>
            <person name="Stuckert A."/>
        </authorList>
    </citation>
    <scope>NUCLEOTIDE SEQUENCE</scope>
</reference>
<comment type="caution">
    <text evidence="1">The sequence shown here is derived from an EMBL/GenBank/DDBJ whole genome shotgun (WGS) entry which is preliminary data.</text>
</comment>
<dbReference type="Proteomes" id="UP001162483">
    <property type="component" value="Unassembled WGS sequence"/>
</dbReference>
<sequence>MDLLTVARMNGWLTSARPSYKWRPRTVSVWIGVVAPWPSTLRPQIISVL</sequence>
<organism evidence="1 2">
    <name type="scientific">Staurois parvus</name>
    <dbReference type="NCBI Taxonomy" id="386267"/>
    <lineage>
        <taxon>Eukaryota</taxon>
        <taxon>Metazoa</taxon>
        <taxon>Chordata</taxon>
        <taxon>Craniata</taxon>
        <taxon>Vertebrata</taxon>
        <taxon>Euteleostomi</taxon>
        <taxon>Amphibia</taxon>
        <taxon>Batrachia</taxon>
        <taxon>Anura</taxon>
        <taxon>Neobatrachia</taxon>
        <taxon>Ranoidea</taxon>
        <taxon>Ranidae</taxon>
        <taxon>Staurois</taxon>
    </lineage>
</organism>
<gene>
    <name evidence="1" type="ORF">SPARVUS_LOCUS16176002</name>
</gene>
<protein>
    <submittedName>
        <fullName evidence="1">Uncharacterized protein</fullName>
    </submittedName>
</protein>
<proteinExistence type="predicted"/>